<name>A0ABM5K1Y5_DIAVI</name>
<evidence type="ECO:0000256" key="1">
    <source>
        <dbReference type="SAM" id="MobiDB-lite"/>
    </source>
</evidence>
<feature type="compositionally biased region" description="Polar residues" evidence="1">
    <location>
        <begin position="9"/>
        <end position="20"/>
    </location>
</feature>
<dbReference type="EnsemblMetazoa" id="XM_050648242.1">
    <property type="protein sequence ID" value="XP_050504199.1"/>
    <property type="gene ID" value="LOC126883050"/>
</dbReference>
<reference evidence="2" key="1">
    <citation type="submission" date="2025-05" db="UniProtKB">
        <authorList>
            <consortium name="EnsemblMetazoa"/>
        </authorList>
    </citation>
    <scope>IDENTIFICATION</scope>
</reference>
<organism evidence="2 3">
    <name type="scientific">Diabrotica virgifera virgifera</name>
    <name type="common">western corn rootworm</name>
    <dbReference type="NCBI Taxonomy" id="50390"/>
    <lineage>
        <taxon>Eukaryota</taxon>
        <taxon>Metazoa</taxon>
        <taxon>Ecdysozoa</taxon>
        <taxon>Arthropoda</taxon>
        <taxon>Hexapoda</taxon>
        <taxon>Insecta</taxon>
        <taxon>Pterygota</taxon>
        <taxon>Neoptera</taxon>
        <taxon>Endopterygota</taxon>
        <taxon>Coleoptera</taxon>
        <taxon>Polyphaga</taxon>
        <taxon>Cucujiformia</taxon>
        <taxon>Chrysomeloidea</taxon>
        <taxon>Chrysomelidae</taxon>
        <taxon>Galerucinae</taxon>
        <taxon>Diabroticina</taxon>
        <taxon>Diabroticites</taxon>
        <taxon>Diabrotica</taxon>
    </lineage>
</organism>
<feature type="region of interest" description="Disordered" evidence="1">
    <location>
        <begin position="1"/>
        <end position="20"/>
    </location>
</feature>
<proteinExistence type="predicted"/>
<evidence type="ECO:0000313" key="3">
    <source>
        <dbReference type="Proteomes" id="UP001652700"/>
    </source>
</evidence>
<dbReference type="GeneID" id="126883050"/>
<accession>A0ABM5K1Y5</accession>
<keyword evidence="3" id="KW-1185">Reference proteome</keyword>
<sequence length="65" mass="7403">MSMPAFCVSSKSHPNSSLSATNNLHHRAIIQHSQTCEDLDKEYDVEQSSKWAMPVICTQKKNKRK</sequence>
<dbReference type="RefSeq" id="XP_050504199.1">
    <property type="nucleotide sequence ID" value="XM_050648242.1"/>
</dbReference>
<protein>
    <submittedName>
        <fullName evidence="2">Uncharacterized protein</fullName>
    </submittedName>
</protein>
<dbReference type="Proteomes" id="UP001652700">
    <property type="component" value="Unplaced"/>
</dbReference>
<evidence type="ECO:0000313" key="2">
    <source>
        <dbReference type="EnsemblMetazoa" id="XP_050504199.1"/>
    </source>
</evidence>